<dbReference type="EMBL" id="CM029051">
    <property type="protein sequence ID" value="KAG2560649.1"/>
    <property type="molecule type" value="Genomic_DNA"/>
</dbReference>
<comment type="caution">
    <text evidence="2">The sequence shown here is derived from an EMBL/GenBank/DDBJ whole genome shotgun (WGS) entry which is preliminary data.</text>
</comment>
<keyword evidence="3" id="KW-1185">Reference proteome</keyword>
<feature type="compositionally biased region" description="Low complexity" evidence="1">
    <location>
        <begin position="62"/>
        <end position="76"/>
    </location>
</feature>
<dbReference type="Proteomes" id="UP000823388">
    <property type="component" value="Chromosome 8K"/>
</dbReference>
<accession>A0A8T0PJ35</accession>
<evidence type="ECO:0000256" key="1">
    <source>
        <dbReference type="SAM" id="MobiDB-lite"/>
    </source>
</evidence>
<organism evidence="2 3">
    <name type="scientific">Panicum virgatum</name>
    <name type="common">Blackwell switchgrass</name>
    <dbReference type="NCBI Taxonomy" id="38727"/>
    <lineage>
        <taxon>Eukaryota</taxon>
        <taxon>Viridiplantae</taxon>
        <taxon>Streptophyta</taxon>
        <taxon>Embryophyta</taxon>
        <taxon>Tracheophyta</taxon>
        <taxon>Spermatophyta</taxon>
        <taxon>Magnoliopsida</taxon>
        <taxon>Liliopsida</taxon>
        <taxon>Poales</taxon>
        <taxon>Poaceae</taxon>
        <taxon>PACMAD clade</taxon>
        <taxon>Panicoideae</taxon>
        <taxon>Panicodae</taxon>
        <taxon>Paniceae</taxon>
        <taxon>Panicinae</taxon>
        <taxon>Panicum</taxon>
        <taxon>Panicum sect. Hiantes</taxon>
    </lineage>
</organism>
<name>A0A8T0PJ35_PANVG</name>
<feature type="compositionally biased region" description="Basic and acidic residues" evidence="1">
    <location>
        <begin position="181"/>
        <end position="191"/>
    </location>
</feature>
<protein>
    <submittedName>
        <fullName evidence="2">Uncharacterized protein</fullName>
    </submittedName>
</protein>
<dbReference type="AlphaFoldDB" id="A0A8T0PJ35"/>
<reference evidence="2" key="1">
    <citation type="submission" date="2020-05" db="EMBL/GenBank/DDBJ databases">
        <title>WGS assembly of Panicum virgatum.</title>
        <authorList>
            <person name="Lovell J.T."/>
            <person name="Jenkins J."/>
            <person name="Shu S."/>
            <person name="Juenger T.E."/>
            <person name="Schmutz J."/>
        </authorList>
    </citation>
    <scope>NUCLEOTIDE SEQUENCE</scope>
    <source>
        <strain evidence="2">AP13</strain>
    </source>
</reference>
<proteinExistence type="predicted"/>
<evidence type="ECO:0000313" key="2">
    <source>
        <dbReference type="EMBL" id="KAG2560649.1"/>
    </source>
</evidence>
<gene>
    <name evidence="2" type="ORF">PVAP13_8KG082552</name>
</gene>
<sequence length="191" mass="20067">MSSGAAARRRRVTLPPALARSVDPSPPIWPSSSSCCDRFHLGCSCSLVFIGAKEAGSTQSYPSLPLSPSNAPPLDAAPRRARPSTVDAAPPPLLDAAPLPDADTPRRHAARRSRDGARPARPATGHGRRDGSTMARGCRVHDGEVDLRLGAAGEADPRQGGAGMTRTGRSRRGVYASGSHRRIEDGPRLAR</sequence>
<feature type="region of interest" description="Disordered" evidence="1">
    <location>
        <begin position="57"/>
        <end position="191"/>
    </location>
</feature>
<evidence type="ECO:0000313" key="3">
    <source>
        <dbReference type="Proteomes" id="UP000823388"/>
    </source>
</evidence>